<keyword evidence="2" id="KW-1185">Reference proteome</keyword>
<gene>
    <name evidence="1" type="ORF">FHR97_000777</name>
</gene>
<dbReference type="Proteomes" id="UP000518892">
    <property type="component" value="Unassembled WGS sequence"/>
</dbReference>
<accession>A0A7W5HK05</accession>
<dbReference type="RefSeq" id="WP_183382430.1">
    <property type="nucleotide sequence ID" value="NZ_JACHXR010000001.1"/>
</dbReference>
<proteinExistence type="predicted"/>
<sequence length="102" mass="11601">MQHIQLERLPWQHLDHRKAEAADVVFVMPPDEEVRGVGVDPRRGIFLLLKSNLRIFPVYDGSHGNELCGLLLLAVEVDDANDRRVTEFVTERLWRETGVAAG</sequence>
<comment type="caution">
    <text evidence="1">The sequence shown here is derived from an EMBL/GenBank/DDBJ whole genome shotgun (WGS) entry which is preliminary data.</text>
</comment>
<evidence type="ECO:0000313" key="2">
    <source>
        <dbReference type="Proteomes" id="UP000518892"/>
    </source>
</evidence>
<name>A0A7W5HK05_9GAMM</name>
<reference evidence="1 2" key="1">
    <citation type="submission" date="2020-08" db="EMBL/GenBank/DDBJ databases">
        <title>Genomic Encyclopedia of Type Strains, Phase III (KMG-III): the genomes of soil and plant-associated and newly described type strains.</title>
        <authorList>
            <person name="Whitman W."/>
        </authorList>
    </citation>
    <scope>NUCLEOTIDE SEQUENCE [LARGE SCALE GENOMIC DNA]</scope>
    <source>
        <strain evidence="1 2">CECT 7744</strain>
    </source>
</reference>
<protein>
    <submittedName>
        <fullName evidence="1">Uncharacterized protein</fullName>
    </submittedName>
</protein>
<dbReference type="EMBL" id="JACHXR010000001">
    <property type="protein sequence ID" value="MBB3229962.1"/>
    <property type="molecule type" value="Genomic_DNA"/>
</dbReference>
<organism evidence="1 2">
    <name type="scientific">Halomonas stenophila</name>
    <dbReference type="NCBI Taxonomy" id="795312"/>
    <lineage>
        <taxon>Bacteria</taxon>
        <taxon>Pseudomonadati</taxon>
        <taxon>Pseudomonadota</taxon>
        <taxon>Gammaproteobacteria</taxon>
        <taxon>Oceanospirillales</taxon>
        <taxon>Halomonadaceae</taxon>
        <taxon>Halomonas</taxon>
    </lineage>
</organism>
<evidence type="ECO:0000313" key="1">
    <source>
        <dbReference type="EMBL" id="MBB3229962.1"/>
    </source>
</evidence>
<dbReference type="AlphaFoldDB" id="A0A7W5HK05"/>